<feature type="transmembrane region" description="Helical" evidence="7">
    <location>
        <begin position="109"/>
        <end position="131"/>
    </location>
</feature>
<feature type="transmembrane region" description="Helical" evidence="7">
    <location>
        <begin position="352"/>
        <end position="376"/>
    </location>
</feature>
<evidence type="ECO:0000313" key="9">
    <source>
        <dbReference type="EMBL" id="SDJ91816.1"/>
    </source>
</evidence>
<feature type="transmembrane region" description="Helical" evidence="7">
    <location>
        <begin position="151"/>
        <end position="172"/>
    </location>
</feature>
<evidence type="ECO:0000256" key="6">
    <source>
        <dbReference type="ARBA" id="ARBA00038076"/>
    </source>
</evidence>
<evidence type="ECO:0000259" key="8">
    <source>
        <dbReference type="Pfam" id="PF02687"/>
    </source>
</evidence>
<feature type="transmembrane region" description="Helical" evidence="7">
    <location>
        <begin position="228"/>
        <end position="253"/>
    </location>
</feature>
<feature type="transmembrane region" description="Helical" evidence="7">
    <location>
        <begin position="281"/>
        <end position="299"/>
    </location>
</feature>
<keyword evidence="10" id="KW-1185">Reference proteome</keyword>
<reference evidence="9 10" key="1">
    <citation type="submission" date="2016-10" db="EMBL/GenBank/DDBJ databases">
        <authorList>
            <person name="de Groot N.N."/>
        </authorList>
    </citation>
    <scope>NUCLEOTIDE SEQUENCE [LARGE SCALE GENOMIC DNA]</scope>
    <source>
        <strain evidence="9 10">CGMCC 4.5727</strain>
    </source>
</reference>
<feature type="transmembrane region" description="Helical" evidence="7">
    <location>
        <begin position="196"/>
        <end position="216"/>
    </location>
</feature>
<dbReference type="EMBL" id="FNFF01000003">
    <property type="protein sequence ID" value="SDJ91816.1"/>
    <property type="molecule type" value="Genomic_DNA"/>
</dbReference>
<dbReference type="AlphaFoldDB" id="A0A1G8XN13"/>
<evidence type="ECO:0000256" key="3">
    <source>
        <dbReference type="ARBA" id="ARBA00022692"/>
    </source>
</evidence>
<evidence type="ECO:0000256" key="5">
    <source>
        <dbReference type="ARBA" id="ARBA00023136"/>
    </source>
</evidence>
<keyword evidence="2" id="KW-1003">Cell membrane</keyword>
<dbReference type="PANTHER" id="PTHR30572">
    <property type="entry name" value="MEMBRANE COMPONENT OF TRANSPORTER-RELATED"/>
    <property type="match status" value="1"/>
</dbReference>
<dbReference type="GO" id="GO:0022857">
    <property type="term" value="F:transmembrane transporter activity"/>
    <property type="evidence" value="ECO:0007669"/>
    <property type="project" value="TreeGrafter"/>
</dbReference>
<evidence type="ECO:0000256" key="4">
    <source>
        <dbReference type="ARBA" id="ARBA00022989"/>
    </source>
</evidence>
<dbReference type="STRING" id="417292.SAMN05421806_103301"/>
<organism evidence="9 10">
    <name type="scientific">Streptomyces indicus</name>
    <dbReference type="NCBI Taxonomy" id="417292"/>
    <lineage>
        <taxon>Bacteria</taxon>
        <taxon>Bacillati</taxon>
        <taxon>Actinomycetota</taxon>
        <taxon>Actinomycetes</taxon>
        <taxon>Kitasatosporales</taxon>
        <taxon>Streptomycetaceae</taxon>
        <taxon>Streptomyces</taxon>
    </lineage>
</organism>
<keyword evidence="5 7" id="KW-0472">Membrane</keyword>
<name>A0A1G8XN13_9ACTN</name>
<comment type="similarity">
    <text evidence="6">Belongs to the ABC-4 integral membrane protein family.</text>
</comment>
<feature type="domain" description="ABC3 transporter permease C-terminal" evidence="8">
    <location>
        <begin position="59"/>
        <end position="178"/>
    </location>
</feature>
<feature type="transmembrane region" description="Helical" evidence="7">
    <location>
        <begin position="305"/>
        <end position="331"/>
    </location>
</feature>
<keyword evidence="3 7" id="KW-0812">Transmembrane</keyword>
<dbReference type="InterPro" id="IPR050250">
    <property type="entry name" value="Macrolide_Exporter_MacB"/>
</dbReference>
<sequence length="430" mass="43465">MTTGLARSAVRARPAVFGGVFAALTLSATVVTASVTVFQSASAAPPSPARSLLTEMGILFTLVTVYLSVFVIAQVMALAVAQRTPETALLRAVGATPAQVRRMVAAETLLTALPALPAGWLLGRVLAGIWWQGMADHGMTPAGAEVTTGVLPPLVAAGVLVVTSQLGGLLAARRAARSRPALLLGEARTPRDRAPVVRLLLAGTAAAGGCALTFAAKTSDNPGEKVPLILIAYLVAVGLAGPALGRCTATLLAGPLRLVGGGMGELAATNSRGRSHRLSPAITPVALMVAFSLVKFAHLATQPRIAWIDVFGTALYGVFAALVAANTLVMLTAERRREIALLRAVGAQAGQILRLVLAECCIVATAGFGAGLAMALAVSLPLGSAAGSLGALPPAAWAGTAAAVLTLVTLASTAPLALSLRPIEGRPQLP</sequence>
<evidence type="ECO:0000313" key="10">
    <source>
        <dbReference type="Proteomes" id="UP000199155"/>
    </source>
</evidence>
<evidence type="ECO:0000256" key="1">
    <source>
        <dbReference type="ARBA" id="ARBA00004651"/>
    </source>
</evidence>
<comment type="subcellular location">
    <subcellularLocation>
        <location evidence="1">Cell membrane</location>
        <topology evidence="1">Multi-pass membrane protein</topology>
    </subcellularLocation>
</comment>
<protein>
    <submittedName>
        <fullName evidence="9">Putative ABC transport system permease protein</fullName>
    </submittedName>
</protein>
<dbReference type="OrthoDB" id="3356725at2"/>
<evidence type="ECO:0000256" key="2">
    <source>
        <dbReference type="ARBA" id="ARBA00022475"/>
    </source>
</evidence>
<keyword evidence="4 7" id="KW-1133">Transmembrane helix</keyword>
<proteinExistence type="inferred from homology"/>
<feature type="transmembrane region" description="Helical" evidence="7">
    <location>
        <begin position="396"/>
        <end position="418"/>
    </location>
</feature>
<dbReference type="RefSeq" id="WP_093608648.1">
    <property type="nucleotide sequence ID" value="NZ_FNFF01000003.1"/>
</dbReference>
<gene>
    <name evidence="9" type="ORF">SAMN05421806_103301</name>
</gene>
<dbReference type="Pfam" id="PF02687">
    <property type="entry name" value="FtsX"/>
    <property type="match status" value="2"/>
</dbReference>
<dbReference type="PANTHER" id="PTHR30572:SF4">
    <property type="entry name" value="ABC TRANSPORTER PERMEASE YTRF"/>
    <property type="match status" value="1"/>
</dbReference>
<feature type="domain" description="ABC3 transporter permease C-terminal" evidence="8">
    <location>
        <begin position="318"/>
        <end position="417"/>
    </location>
</feature>
<evidence type="ECO:0000256" key="7">
    <source>
        <dbReference type="SAM" id="Phobius"/>
    </source>
</evidence>
<dbReference type="GO" id="GO:0005886">
    <property type="term" value="C:plasma membrane"/>
    <property type="evidence" value="ECO:0007669"/>
    <property type="project" value="UniProtKB-SubCell"/>
</dbReference>
<accession>A0A1G8XN13</accession>
<dbReference type="InterPro" id="IPR003838">
    <property type="entry name" value="ABC3_permease_C"/>
</dbReference>
<feature type="transmembrane region" description="Helical" evidence="7">
    <location>
        <begin position="57"/>
        <end position="81"/>
    </location>
</feature>
<dbReference type="Proteomes" id="UP000199155">
    <property type="component" value="Unassembled WGS sequence"/>
</dbReference>